<accession>A0A8T0VYZ0</accession>
<organism evidence="2 3">
    <name type="scientific">Panicum virgatum</name>
    <name type="common">Blackwell switchgrass</name>
    <dbReference type="NCBI Taxonomy" id="38727"/>
    <lineage>
        <taxon>Eukaryota</taxon>
        <taxon>Viridiplantae</taxon>
        <taxon>Streptophyta</taxon>
        <taxon>Embryophyta</taxon>
        <taxon>Tracheophyta</taxon>
        <taxon>Spermatophyta</taxon>
        <taxon>Magnoliopsida</taxon>
        <taxon>Liliopsida</taxon>
        <taxon>Poales</taxon>
        <taxon>Poaceae</taxon>
        <taxon>PACMAD clade</taxon>
        <taxon>Panicoideae</taxon>
        <taxon>Panicodae</taxon>
        <taxon>Paniceae</taxon>
        <taxon>Panicinae</taxon>
        <taxon>Panicum</taxon>
        <taxon>Panicum sect. Hiantes</taxon>
    </lineage>
</organism>
<dbReference type="InterPro" id="IPR017946">
    <property type="entry name" value="PLC-like_Pdiesterase_TIM-brl"/>
</dbReference>
<dbReference type="GO" id="GO:0008081">
    <property type="term" value="F:phosphoric diester hydrolase activity"/>
    <property type="evidence" value="ECO:0007669"/>
    <property type="project" value="InterPro"/>
</dbReference>
<feature type="compositionally biased region" description="Polar residues" evidence="1">
    <location>
        <begin position="346"/>
        <end position="356"/>
    </location>
</feature>
<name>A0A8T0VYZ0_PANVG</name>
<gene>
    <name evidence="2" type="ORF">PVAP13_2NG588520</name>
</gene>
<dbReference type="PROSITE" id="PS50007">
    <property type="entry name" value="PIPLC_X_DOMAIN"/>
    <property type="match status" value="1"/>
</dbReference>
<keyword evidence="3" id="KW-1185">Reference proteome</keyword>
<comment type="caution">
    <text evidence="2">The sequence shown here is derived from an EMBL/GenBank/DDBJ whole genome shotgun (WGS) entry which is preliminary data.</text>
</comment>
<dbReference type="GO" id="GO:0006629">
    <property type="term" value="P:lipid metabolic process"/>
    <property type="evidence" value="ECO:0007669"/>
    <property type="project" value="InterPro"/>
</dbReference>
<dbReference type="Gene3D" id="3.20.20.190">
    <property type="entry name" value="Phosphatidylinositol (PI) phosphodiesterase"/>
    <property type="match status" value="1"/>
</dbReference>
<dbReference type="PANTHER" id="PTHR13593:SF115">
    <property type="entry name" value="PHOSPHATIDYLINOSITOL-SPECIFIC PHOSPHOLIPASE C X DOMAIN-CONTAINING PROTEIN"/>
    <property type="match status" value="1"/>
</dbReference>
<sequence>MSGLSCCNWDGCVRQKCVQTTVASPFDTIDTSLPFNKYAFLTTHNSFSITGVTRLTFYNQEDSVTDQLNNGVRALMLDVYDFRDDIWLCHSLGGTCYDLTAFEPAIHTLREVEAFLLRNPSEIVTLILEDHVSSHQGLTKLFNKTGLGKYWFPVPNMPQKGEDWPIVSDMIKHNHRLLVFTSNRSKELTEGISYQWNYMVENQYMEMVMAEWTRLRVTTAPNHRSLVSLVLVNYFRSIPRQGTACKERSSGLMGVINTCYAVAGNRWANFLAVDYYKRSNGGGVFQATETLNGKLICGRDDVRSCRKGILKHAFNDLLLRLGLTWKGPGHGGAEVARSDRDQILSIMSAQEKSSPGENEDPEFNLKEEKNHSGLNLGDDEFLDEL</sequence>
<dbReference type="AlphaFoldDB" id="A0A8T0VYZ0"/>
<dbReference type="Proteomes" id="UP000823388">
    <property type="component" value="Chromosome 2N"/>
</dbReference>
<dbReference type="EMBL" id="CM029040">
    <property type="protein sequence ID" value="KAG2638384.1"/>
    <property type="molecule type" value="Genomic_DNA"/>
</dbReference>
<reference evidence="2" key="1">
    <citation type="submission" date="2020-05" db="EMBL/GenBank/DDBJ databases">
        <title>WGS assembly of Panicum virgatum.</title>
        <authorList>
            <person name="Lovell J.T."/>
            <person name="Jenkins J."/>
            <person name="Shu S."/>
            <person name="Juenger T.E."/>
            <person name="Schmutz J."/>
        </authorList>
    </citation>
    <scope>NUCLEOTIDE SEQUENCE</scope>
    <source>
        <strain evidence="2">AP13</strain>
    </source>
</reference>
<evidence type="ECO:0000313" key="3">
    <source>
        <dbReference type="Proteomes" id="UP000823388"/>
    </source>
</evidence>
<feature type="region of interest" description="Disordered" evidence="1">
    <location>
        <begin position="346"/>
        <end position="385"/>
    </location>
</feature>
<dbReference type="SUPFAM" id="SSF51695">
    <property type="entry name" value="PLC-like phosphodiesterases"/>
    <property type="match status" value="1"/>
</dbReference>
<proteinExistence type="predicted"/>
<dbReference type="PANTHER" id="PTHR13593">
    <property type="match status" value="1"/>
</dbReference>
<dbReference type="CDD" id="cd08588">
    <property type="entry name" value="PI-PLCc_At5g67130_like"/>
    <property type="match status" value="1"/>
</dbReference>
<dbReference type="Pfam" id="PF26178">
    <property type="entry name" value="PI-PLC_cat"/>
    <property type="match status" value="1"/>
</dbReference>
<evidence type="ECO:0000313" key="2">
    <source>
        <dbReference type="EMBL" id="KAG2638384.1"/>
    </source>
</evidence>
<protein>
    <submittedName>
        <fullName evidence="2">Uncharacterized protein</fullName>
    </submittedName>
</protein>
<evidence type="ECO:0000256" key="1">
    <source>
        <dbReference type="SAM" id="MobiDB-lite"/>
    </source>
</evidence>
<dbReference type="InterPro" id="IPR051057">
    <property type="entry name" value="PI-PLC_domain"/>
</dbReference>